<dbReference type="VEuPathDB" id="TrichDB:TRFO_24648"/>
<dbReference type="GeneID" id="94838579"/>
<sequence>MNLDQLEEDLMKSITNSLEEHGYLPRIRAQLKVNALRKAQELESKGTIANSDEIKPKKLDGEDDAAMIELCRQLFEFCGLKETAEMLKVEIDQNGQHIDPASRFPQINANSEEPALLQLVSKAK</sequence>
<dbReference type="AlphaFoldDB" id="A0A1J4KC24"/>
<keyword evidence="2" id="KW-1185">Reference proteome</keyword>
<gene>
    <name evidence="1" type="ORF">TRFO_24648</name>
</gene>
<evidence type="ECO:0000313" key="1">
    <source>
        <dbReference type="EMBL" id="OHT07244.1"/>
    </source>
</evidence>
<dbReference type="Proteomes" id="UP000179807">
    <property type="component" value="Unassembled WGS sequence"/>
</dbReference>
<evidence type="ECO:0008006" key="3">
    <source>
        <dbReference type="Google" id="ProtNLM"/>
    </source>
</evidence>
<dbReference type="EMBL" id="MLAK01000703">
    <property type="protein sequence ID" value="OHT07244.1"/>
    <property type="molecule type" value="Genomic_DNA"/>
</dbReference>
<proteinExistence type="predicted"/>
<evidence type="ECO:0000313" key="2">
    <source>
        <dbReference type="Proteomes" id="UP000179807"/>
    </source>
</evidence>
<protein>
    <recommendedName>
        <fullName evidence="3">LisH domain-containing protein</fullName>
    </recommendedName>
</protein>
<reference evidence="1" key="1">
    <citation type="submission" date="2016-10" db="EMBL/GenBank/DDBJ databases">
        <authorList>
            <person name="Benchimol M."/>
            <person name="Almeida L.G."/>
            <person name="Vasconcelos A.T."/>
            <person name="Perreira-Neves A."/>
            <person name="Rosa I.A."/>
            <person name="Tasca T."/>
            <person name="Bogo M.R."/>
            <person name="de Souza W."/>
        </authorList>
    </citation>
    <scope>NUCLEOTIDE SEQUENCE [LARGE SCALE GENOMIC DNA]</scope>
    <source>
        <strain evidence="1">K</strain>
    </source>
</reference>
<comment type="caution">
    <text evidence="1">The sequence shown here is derived from an EMBL/GenBank/DDBJ whole genome shotgun (WGS) entry which is preliminary data.</text>
</comment>
<dbReference type="RefSeq" id="XP_068360380.1">
    <property type="nucleotide sequence ID" value="XM_068503875.1"/>
</dbReference>
<accession>A0A1J4KC24</accession>
<organism evidence="1 2">
    <name type="scientific">Tritrichomonas foetus</name>
    <dbReference type="NCBI Taxonomy" id="1144522"/>
    <lineage>
        <taxon>Eukaryota</taxon>
        <taxon>Metamonada</taxon>
        <taxon>Parabasalia</taxon>
        <taxon>Tritrichomonadida</taxon>
        <taxon>Tritrichomonadidae</taxon>
        <taxon>Tritrichomonas</taxon>
    </lineage>
</organism>
<name>A0A1J4KC24_9EUKA</name>